<dbReference type="InterPro" id="IPR050155">
    <property type="entry name" value="HAD-like_hydrolase_sf"/>
</dbReference>
<dbReference type="RefSeq" id="WP_049665691.1">
    <property type="nucleotide sequence ID" value="NZ_JBNNMB010000019.1"/>
</dbReference>
<sequence length="217" mass="24542">MKAIIFDFDGTLANTLPICYYAFQNVFKEFDNKDLSSEEIKAMFGPSETGIIRENLINSNTEQAIEMYYKKYLENHSNLVKHNVEIDEMIKHLNDNGIKIGIVTGKARRSLDISLKALQMDHLFDVIITGDDVSNPKPHPEGIIKALSLLSVRNNEAMYVGDSDADIQAGIEANIHTVGVRWLQDYQASEFNIKPNSLFNSVNHFINFLNIGSHHEL</sequence>
<accession>A0A0K9FE56</accession>
<dbReference type="PRINTS" id="PR00413">
    <property type="entry name" value="HADHALOGNASE"/>
</dbReference>
<proteinExistence type="predicted"/>
<organism evidence="3 4">
    <name type="scientific">Lysinibacillus xylanilyticus</name>
    <dbReference type="NCBI Taxonomy" id="582475"/>
    <lineage>
        <taxon>Bacteria</taxon>
        <taxon>Bacillati</taxon>
        <taxon>Bacillota</taxon>
        <taxon>Bacilli</taxon>
        <taxon>Bacillales</taxon>
        <taxon>Bacillaceae</taxon>
        <taxon>Lysinibacillus</taxon>
    </lineage>
</organism>
<dbReference type="InterPro" id="IPR023214">
    <property type="entry name" value="HAD_sf"/>
</dbReference>
<dbReference type="PANTHER" id="PTHR43434">
    <property type="entry name" value="PHOSPHOGLYCOLATE PHOSPHATASE"/>
    <property type="match status" value="1"/>
</dbReference>
<keyword evidence="2" id="KW-0460">Magnesium</keyword>
<comment type="caution">
    <text evidence="3">The sequence shown here is derived from an EMBL/GenBank/DDBJ whole genome shotgun (WGS) entry which is preliminary data.</text>
</comment>
<dbReference type="InterPro" id="IPR036412">
    <property type="entry name" value="HAD-like_sf"/>
</dbReference>
<evidence type="ECO:0000313" key="3">
    <source>
        <dbReference type="EMBL" id="KMY32431.1"/>
    </source>
</evidence>
<dbReference type="Proteomes" id="UP000037326">
    <property type="component" value="Unassembled WGS sequence"/>
</dbReference>
<dbReference type="PANTHER" id="PTHR43434:SF1">
    <property type="entry name" value="PHOSPHOGLYCOLATE PHOSPHATASE"/>
    <property type="match status" value="1"/>
</dbReference>
<dbReference type="AlphaFoldDB" id="A0A0K9FE56"/>
<dbReference type="NCBIfam" id="TIGR01509">
    <property type="entry name" value="HAD-SF-IA-v3"/>
    <property type="match status" value="1"/>
</dbReference>
<dbReference type="SFLD" id="SFLDG01135">
    <property type="entry name" value="C1.5.6:_HAD__Beta-PGM__Phospha"/>
    <property type="match status" value="1"/>
</dbReference>
<name>A0A0K9FE56_9BACI</name>
<dbReference type="InterPro" id="IPR041492">
    <property type="entry name" value="HAD_2"/>
</dbReference>
<gene>
    <name evidence="3" type="ORF">ACZ11_09905</name>
</gene>
<evidence type="ECO:0000313" key="4">
    <source>
        <dbReference type="Proteomes" id="UP000037326"/>
    </source>
</evidence>
<dbReference type="SFLD" id="SFLDS00003">
    <property type="entry name" value="Haloacid_Dehalogenase"/>
    <property type="match status" value="1"/>
</dbReference>
<dbReference type="GeneID" id="96598564"/>
<dbReference type="Pfam" id="PF13419">
    <property type="entry name" value="HAD_2"/>
    <property type="match status" value="1"/>
</dbReference>
<reference evidence="4" key="1">
    <citation type="submission" date="2015-07" db="EMBL/GenBank/DDBJ databases">
        <authorList>
            <consortium name="Consortium for Microbial Forensics and Genomics (microFORGE)"/>
            <person name="Knight B.M."/>
            <person name="Roberts D.P."/>
            <person name="Lin D."/>
            <person name="Hari K."/>
            <person name="Fletcher J."/>
            <person name="Melcher U."/>
            <person name="Blagden T."/>
            <person name="Winegar R.A."/>
        </authorList>
    </citation>
    <scope>NUCLEOTIDE SEQUENCE [LARGE SCALE GENOMIC DNA]</scope>
    <source>
        <strain evidence="4">DSM 23493</strain>
    </source>
</reference>
<dbReference type="SUPFAM" id="SSF56784">
    <property type="entry name" value="HAD-like"/>
    <property type="match status" value="1"/>
</dbReference>
<dbReference type="PATRIC" id="fig|582475.4.peg.1564"/>
<dbReference type="EMBL" id="LFXJ01000005">
    <property type="protein sequence ID" value="KMY32431.1"/>
    <property type="molecule type" value="Genomic_DNA"/>
</dbReference>
<dbReference type="Gene3D" id="3.40.50.1000">
    <property type="entry name" value="HAD superfamily/HAD-like"/>
    <property type="match status" value="1"/>
</dbReference>
<evidence type="ECO:0000256" key="1">
    <source>
        <dbReference type="ARBA" id="ARBA00022801"/>
    </source>
</evidence>
<dbReference type="InterPro" id="IPR023198">
    <property type="entry name" value="PGP-like_dom2"/>
</dbReference>
<dbReference type="NCBIfam" id="TIGR01549">
    <property type="entry name" value="HAD-SF-IA-v1"/>
    <property type="match status" value="1"/>
</dbReference>
<dbReference type="GO" id="GO:0006281">
    <property type="term" value="P:DNA repair"/>
    <property type="evidence" value="ECO:0007669"/>
    <property type="project" value="TreeGrafter"/>
</dbReference>
<protein>
    <submittedName>
        <fullName evidence="3">HAD family hydrolase</fullName>
    </submittedName>
</protein>
<dbReference type="Gene3D" id="1.10.150.240">
    <property type="entry name" value="Putative phosphatase, domain 2"/>
    <property type="match status" value="1"/>
</dbReference>
<keyword evidence="1 3" id="KW-0378">Hydrolase</keyword>
<dbReference type="OrthoDB" id="9792518at2"/>
<dbReference type="InterPro" id="IPR006439">
    <property type="entry name" value="HAD-SF_hydro_IA"/>
</dbReference>
<evidence type="ECO:0000256" key="2">
    <source>
        <dbReference type="ARBA" id="ARBA00022842"/>
    </source>
</evidence>
<dbReference type="SFLD" id="SFLDG01129">
    <property type="entry name" value="C1.5:_HAD__Beta-PGM__Phosphata"/>
    <property type="match status" value="1"/>
</dbReference>
<dbReference type="GO" id="GO:0008967">
    <property type="term" value="F:phosphoglycolate phosphatase activity"/>
    <property type="evidence" value="ECO:0007669"/>
    <property type="project" value="TreeGrafter"/>
</dbReference>